<organism evidence="2 3">
    <name type="scientific">Symbiodinium pilosum</name>
    <name type="common">Dinoflagellate</name>
    <dbReference type="NCBI Taxonomy" id="2952"/>
    <lineage>
        <taxon>Eukaryota</taxon>
        <taxon>Sar</taxon>
        <taxon>Alveolata</taxon>
        <taxon>Dinophyceae</taxon>
        <taxon>Suessiales</taxon>
        <taxon>Symbiodiniaceae</taxon>
        <taxon>Symbiodinium</taxon>
    </lineage>
</organism>
<dbReference type="PROSITE" id="PS50011">
    <property type="entry name" value="PROTEIN_KINASE_DOM"/>
    <property type="match status" value="1"/>
</dbReference>
<dbReference type="EMBL" id="CAJNIZ010048296">
    <property type="protein sequence ID" value="CAE7786068.1"/>
    <property type="molecule type" value="Genomic_DNA"/>
</dbReference>
<dbReference type="PROSITE" id="PS00109">
    <property type="entry name" value="PROTEIN_KINASE_TYR"/>
    <property type="match status" value="1"/>
</dbReference>
<dbReference type="GO" id="GO:0005886">
    <property type="term" value="C:plasma membrane"/>
    <property type="evidence" value="ECO:0007669"/>
    <property type="project" value="TreeGrafter"/>
</dbReference>
<protein>
    <submittedName>
        <fullName evidence="2">Ark-1 protein</fullName>
    </submittedName>
</protein>
<dbReference type="Proteomes" id="UP000649617">
    <property type="component" value="Unassembled WGS sequence"/>
</dbReference>
<keyword evidence="3" id="KW-1185">Reference proteome</keyword>
<dbReference type="InterPro" id="IPR001245">
    <property type="entry name" value="Ser-Thr/Tyr_kinase_cat_dom"/>
</dbReference>
<dbReference type="GO" id="GO:0005524">
    <property type="term" value="F:ATP binding"/>
    <property type="evidence" value="ECO:0007669"/>
    <property type="project" value="InterPro"/>
</dbReference>
<evidence type="ECO:0000259" key="1">
    <source>
        <dbReference type="PROSITE" id="PS50011"/>
    </source>
</evidence>
<dbReference type="Gene3D" id="1.10.510.10">
    <property type="entry name" value="Transferase(Phosphotransferase) domain 1"/>
    <property type="match status" value="1"/>
</dbReference>
<dbReference type="GO" id="GO:0007169">
    <property type="term" value="P:cell surface receptor protein tyrosine kinase signaling pathway"/>
    <property type="evidence" value="ECO:0007669"/>
    <property type="project" value="TreeGrafter"/>
</dbReference>
<feature type="non-terminal residue" evidence="2">
    <location>
        <position position="1"/>
    </location>
</feature>
<dbReference type="AlphaFoldDB" id="A0A812YG26"/>
<dbReference type="GO" id="GO:0043235">
    <property type="term" value="C:receptor complex"/>
    <property type="evidence" value="ECO:0007669"/>
    <property type="project" value="TreeGrafter"/>
</dbReference>
<dbReference type="PANTHER" id="PTHR24416:SF611">
    <property type="entry name" value="TYROSINE-PROTEIN KINASE TRANSMEMBRANE RECEPTOR ROR"/>
    <property type="match status" value="1"/>
</dbReference>
<dbReference type="OrthoDB" id="4062651at2759"/>
<dbReference type="SUPFAM" id="SSF56112">
    <property type="entry name" value="Protein kinase-like (PK-like)"/>
    <property type="match status" value="1"/>
</dbReference>
<gene>
    <name evidence="2" type="primary">ark-1</name>
    <name evidence="2" type="ORF">SPIL2461_LOCUS23432</name>
</gene>
<name>A0A812YG26_SYMPI</name>
<dbReference type="InterPro" id="IPR050122">
    <property type="entry name" value="RTK"/>
</dbReference>
<comment type="caution">
    <text evidence="2">The sequence shown here is derived from an EMBL/GenBank/DDBJ whole genome shotgun (WGS) entry which is preliminary data.</text>
</comment>
<dbReference type="InterPro" id="IPR008266">
    <property type="entry name" value="Tyr_kinase_AS"/>
</dbReference>
<proteinExistence type="predicted"/>
<dbReference type="PANTHER" id="PTHR24416">
    <property type="entry name" value="TYROSINE-PROTEIN KINASE RECEPTOR"/>
    <property type="match status" value="1"/>
</dbReference>
<evidence type="ECO:0000313" key="3">
    <source>
        <dbReference type="Proteomes" id="UP000649617"/>
    </source>
</evidence>
<reference evidence="2" key="1">
    <citation type="submission" date="2021-02" db="EMBL/GenBank/DDBJ databases">
        <authorList>
            <person name="Dougan E. K."/>
            <person name="Rhodes N."/>
            <person name="Thang M."/>
            <person name="Chan C."/>
        </authorList>
    </citation>
    <scope>NUCLEOTIDE SEQUENCE</scope>
</reference>
<dbReference type="InterPro" id="IPR000719">
    <property type="entry name" value="Prot_kinase_dom"/>
</dbReference>
<feature type="domain" description="Protein kinase" evidence="1">
    <location>
        <begin position="1"/>
        <end position="102"/>
    </location>
</feature>
<sequence length="102" mass="11465">AFWNTSLLHRDLAARNVLVFSLDPPLVKLTDFGLVSTAGLERYGWPKGHAMGTRWMAPESQPDADFHFDDKRSTRLAAFSSNWQHEVHLCLSRALATTASRP</sequence>
<feature type="non-terminal residue" evidence="2">
    <location>
        <position position="102"/>
    </location>
</feature>
<evidence type="ECO:0000313" key="2">
    <source>
        <dbReference type="EMBL" id="CAE7786068.1"/>
    </source>
</evidence>
<dbReference type="Pfam" id="PF07714">
    <property type="entry name" value="PK_Tyr_Ser-Thr"/>
    <property type="match status" value="1"/>
</dbReference>
<dbReference type="InterPro" id="IPR011009">
    <property type="entry name" value="Kinase-like_dom_sf"/>
</dbReference>
<accession>A0A812YG26</accession>
<dbReference type="GO" id="GO:0004714">
    <property type="term" value="F:transmembrane receptor protein tyrosine kinase activity"/>
    <property type="evidence" value="ECO:0007669"/>
    <property type="project" value="TreeGrafter"/>
</dbReference>